<dbReference type="EMBL" id="BNBE01000001">
    <property type="protein sequence ID" value="GHF90155.1"/>
    <property type="molecule type" value="Genomic_DNA"/>
</dbReference>
<evidence type="ECO:0008006" key="3">
    <source>
        <dbReference type="Google" id="ProtNLM"/>
    </source>
</evidence>
<dbReference type="InterPro" id="IPR007061">
    <property type="entry name" value="MST-like"/>
</dbReference>
<dbReference type="AlphaFoldDB" id="A0A919BHA2"/>
<gene>
    <name evidence="1" type="ORF">GCM10017667_19010</name>
</gene>
<name>A0A919BHA2_STRFL</name>
<dbReference type="SUPFAM" id="SSF109854">
    <property type="entry name" value="DinB/YfiT-like putative metalloenzymes"/>
    <property type="match status" value="1"/>
</dbReference>
<accession>A0A919BHA2</accession>
<dbReference type="InterPro" id="IPR034660">
    <property type="entry name" value="DinB/YfiT-like"/>
</dbReference>
<dbReference type="Proteomes" id="UP000632849">
    <property type="component" value="Unassembled WGS sequence"/>
</dbReference>
<organism evidence="1 2">
    <name type="scientific">Streptomyces filamentosus</name>
    <name type="common">Streptomyces roseosporus</name>
    <dbReference type="NCBI Taxonomy" id="67294"/>
    <lineage>
        <taxon>Bacteria</taxon>
        <taxon>Bacillati</taxon>
        <taxon>Actinomycetota</taxon>
        <taxon>Actinomycetes</taxon>
        <taxon>Kitasatosporales</taxon>
        <taxon>Streptomycetaceae</taxon>
        <taxon>Streptomyces</taxon>
    </lineage>
</organism>
<evidence type="ECO:0000313" key="2">
    <source>
        <dbReference type="Proteomes" id="UP000632849"/>
    </source>
</evidence>
<comment type="caution">
    <text evidence="1">The sequence shown here is derived from an EMBL/GenBank/DDBJ whole genome shotgun (WGS) entry which is preliminary data.</text>
</comment>
<reference evidence="1" key="1">
    <citation type="journal article" date="2014" name="Int. J. Syst. Evol. Microbiol.">
        <title>Complete genome sequence of Corynebacterium casei LMG S-19264T (=DSM 44701T), isolated from a smear-ripened cheese.</title>
        <authorList>
            <consortium name="US DOE Joint Genome Institute (JGI-PGF)"/>
            <person name="Walter F."/>
            <person name="Albersmeier A."/>
            <person name="Kalinowski J."/>
            <person name="Ruckert C."/>
        </authorList>
    </citation>
    <scope>NUCLEOTIDE SEQUENCE</scope>
    <source>
        <strain evidence="1">JCM 4122</strain>
    </source>
</reference>
<reference evidence="1" key="2">
    <citation type="submission" date="2020-09" db="EMBL/GenBank/DDBJ databases">
        <authorList>
            <person name="Sun Q."/>
            <person name="Ohkuma M."/>
        </authorList>
    </citation>
    <scope>NUCLEOTIDE SEQUENCE</scope>
    <source>
        <strain evidence="1">JCM 4122</strain>
    </source>
</reference>
<dbReference type="Gene3D" id="1.20.120.450">
    <property type="entry name" value="dinb family like domain"/>
    <property type="match status" value="1"/>
</dbReference>
<dbReference type="NCBIfam" id="NF047843">
    <property type="entry name" value="MST_Rv0443"/>
    <property type="match status" value="1"/>
</dbReference>
<evidence type="ECO:0000313" key="1">
    <source>
        <dbReference type="EMBL" id="GHF90155.1"/>
    </source>
</evidence>
<dbReference type="RefSeq" id="WP_150233009.1">
    <property type="nucleotide sequence ID" value="NZ_BNBE01000001.1"/>
</dbReference>
<dbReference type="Pfam" id="PF04978">
    <property type="entry name" value="MST"/>
    <property type="match status" value="1"/>
</dbReference>
<dbReference type="GeneID" id="95660877"/>
<sequence>MDSAGLLLDSFGRIREAVHGAVEGLGEDALAARIDPDANSIAWLVWHLTRIQDDHLAGAFGTEQVWRAGGWQARFGLPFPPAATGYGHTSAQVGAVRADAGLLLRYHDAVHERTAALLASVTDADLDRVVDTSWDPPVTLGVRLVSVVAEDLQHAGQAAYVRGVLERRGTAGG</sequence>
<protein>
    <recommendedName>
        <fullName evidence="3">Chorismate synthase</fullName>
    </recommendedName>
</protein>
<proteinExistence type="predicted"/>
<keyword evidence="2" id="KW-1185">Reference proteome</keyword>